<keyword evidence="1" id="KW-0479">Metal-binding</keyword>
<feature type="compositionally biased region" description="Low complexity" evidence="5">
    <location>
        <begin position="231"/>
        <end position="242"/>
    </location>
</feature>
<dbReference type="EMBL" id="WJXW01000006">
    <property type="protein sequence ID" value="KAF9735069.1"/>
    <property type="molecule type" value="Genomic_DNA"/>
</dbReference>
<feature type="region of interest" description="Disordered" evidence="5">
    <location>
        <begin position="223"/>
        <end position="245"/>
    </location>
</feature>
<keyword evidence="3" id="KW-0862">Zinc</keyword>
<keyword evidence="9" id="KW-1185">Reference proteome</keyword>
<reference evidence="8" key="1">
    <citation type="journal article" date="2020" name="Mol. Plant Microbe Interact.">
        <title>Genome Sequence of the Biocontrol Agent Coniothyrium minitans strain Conio (IMI 134523).</title>
        <authorList>
            <person name="Patel D."/>
            <person name="Shittu T.A."/>
            <person name="Baroncelli R."/>
            <person name="Muthumeenakshi S."/>
            <person name="Osborne T.H."/>
            <person name="Janganan T.K."/>
            <person name="Sreenivasaprasad S."/>
        </authorList>
    </citation>
    <scope>NUCLEOTIDE SEQUENCE</scope>
    <source>
        <strain evidence="8">Conio</strain>
    </source>
</reference>
<dbReference type="InterPro" id="IPR017907">
    <property type="entry name" value="Znf_RING_CS"/>
</dbReference>
<organism evidence="8 9">
    <name type="scientific">Paraphaeosphaeria minitans</name>
    <dbReference type="NCBI Taxonomy" id="565426"/>
    <lineage>
        <taxon>Eukaryota</taxon>
        <taxon>Fungi</taxon>
        <taxon>Dikarya</taxon>
        <taxon>Ascomycota</taxon>
        <taxon>Pezizomycotina</taxon>
        <taxon>Dothideomycetes</taxon>
        <taxon>Pleosporomycetidae</taxon>
        <taxon>Pleosporales</taxon>
        <taxon>Massarineae</taxon>
        <taxon>Didymosphaeriaceae</taxon>
        <taxon>Paraphaeosphaeria</taxon>
    </lineage>
</organism>
<dbReference type="SUPFAM" id="SSF57850">
    <property type="entry name" value="RING/U-box"/>
    <property type="match status" value="1"/>
</dbReference>
<evidence type="ECO:0000256" key="1">
    <source>
        <dbReference type="ARBA" id="ARBA00022723"/>
    </source>
</evidence>
<feature type="transmembrane region" description="Helical" evidence="6">
    <location>
        <begin position="279"/>
        <end position="301"/>
    </location>
</feature>
<dbReference type="GO" id="GO:0008270">
    <property type="term" value="F:zinc ion binding"/>
    <property type="evidence" value="ECO:0007669"/>
    <property type="project" value="UniProtKB-KW"/>
</dbReference>
<keyword evidence="6" id="KW-0812">Transmembrane</keyword>
<dbReference type="InterPro" id="IPR001841">
    <property type="entry name" value="Znf_RING"/>
</dbReference>
<keyword evidence="2 4" id="KW-0863">Zinc-finger</keyword>
<evidence type="ECO:0000256" key="3">
    <source>
        <dbReference type="ARBA" id="ARBA00022833"/>
    </source>
</evidence>
<keyword evidence="6" id="KW-0472">Membrane</keyword>
<dbReference type="PROSITE" id="PS50089">
    <property type="entry name" value="ZF_RING_2"/>
    <property type="match status" value="1"/>
</dbReference>
<dbReference type="AlphaFoldDB" id="A0A9P6KQZ6"/>
<keyword evidence="6" id="KW-1133">Transmembrane helix</keyword>
<sequence>MSDQSTTLEDFISSNIKTVQSTRSYLLDKPCTRCHQSTNVRVHLPACSHRICSACLADFAGTHRPLGSVICPACSTYWFTLPSEREMEKRSKKTEVQSSGSTKAERIMPTWSISTLWRPETSISSQQISDIPRSFAHNHLDGSDSCSTATVSDGSSEDLDLQVLRVQGQWKFFCEGQDLAKTEAKMQAAVDGEYQPGPVQKSQATFCQNKEMDEERLFELEATESRTQRASTTQTGSQNQGQPPIVDQEVVADASQVEEAFSKTVFPAGKEVMKPSRCLSILVVIVCLVLELISGLILAVLTADS</sequence>
<dbReference type="Proteomes" id="UP000756921">
    <property type="component" value="Unassembled WGS sequence"/>
</dbReference>
<gene>
    <name evidence="8" type="ORF">PMIN01_06474</name>
</gene>
<name>A0A9P6KQZ6_9PLEO</name>
<evidence type="ECO:0000256" key="2">
    <source>
        <dbReference type="ARBA" id="ARBA00022771"/>
    </source>
</evidence>
<proteinExistence type="predicted"/>
<feature type="domain" description="RING-type" evidence="7">
    <location>
        <begin position="31"/>
        <end position="75"/>
    </location>
</feature>
<comment type="caution">
    <text evidence="8">The sequence shown here is derived from an EMBL/GenBank/DDBJ whole genome shotgun (WGS) entry which is preliminary data.</text>
</comment>
<evidence type="ECO:0000256" key="4">
    <source>
        <dbReference type="PROSITE-ProRule" id="PRU00175"/>
    </source>
</evidence>
<dbReference type="Gene3D" id="3.30.40.10">
    <property type="entry name" value="Zinc/RING finger domain, C3HC4 (zinc finger)"/>
    <property type="match status" value="1"/>
</dbReference>
<dbReference type="PROSITE" id="PS00518">
    <property type="entry name" value="ZF_RING_1"/>
    <property type="match status" value="1"/>
</dbReference>
<evidence type="ECO:0000313" key="9">
    <source>
        <dbReference type="Proteomes" id="UP000756921"/>
    </source>
</evidence>
<evidence type="ECO:0000259" key="7">
    <source>
        <dbReference type="PROSITE" id="PS50089"/>
    </source>
</evidence>
<evidence type="ECO:0000313" key="8">
    <source>
        <dbReference type="EMBL" id="KAF9735069.1"/>
    </source>
</evidence>
<dbReference type="OrthoDB" id="3792283at2759"/>
<accession>A0A9P6KQZ6</accession>
<evidence type="ECO:0000256" key="6">
    <source>
        <dbReference type="SAM" id="Phobius"/>
    </source>
</evidence>
<evidence type="ECO:0000256" key="5">
    <source>
        <dbReference type="SAM" id="MobiDB-lite"/>
    </source>
</evidence>
<protein>
    <recommendedName>
        <fullName evidence="7">RING-type domain-containing protein</fullName>
    </recommendedName>
</protein>
<dbReference type="InterPro" id="IPR013083">
    <property type="entry name" value="Znf_RING/FYVE/PHD"/>
</dbReference>